<protein>
    <submittedName>
        <fullName evidence="1">15636_t:CDS:1</fullName>
    </submittedName>
</protein>
<gene>
    <name evidence="1" type="ORF">DERYTH_LOCUS19546</name>
</gene>
<name>A0A9N9JFS3_9GLOM</name>
<feature type="non-terminal residue" evidence="1">
    <location>
        <position position="94"/>
    </location>
</feature>
<dbReference type="EMBL" id="CAJVPY010021585">
    <property type="protein sequence ID" value="CAG8780136.1"/>
    <property type="molecule type" value="Genomic_DNA"/>
</dbReference>
<reference evidence="1" key="1">
    <citation type="submission" date="2021-06" db="EMBL/GenBank/DDBJ databases">
        <authorList>
            <person name="Kallberg Y."/>
            <person name="Tangrot J."/>
            <person name="Rosling A."/>
        </authorList>
    </citation>
    <scope>NUCLEOTIDE SEQUENCE</scope>
    <source>
        <strain evidence="1">MA453B</strain>
    </source>
</reference>
<organism evidence="1 2">
    <name type="scientific">Dentiscutata erythropus</name>
    <dbReference type="NCBI Taxonomy" id="1348616"/>
    <lineage>
        <taxon>Eukaryota</taxon>
        <taxon>Fungi</taxon>
        <taxon>Fungi incertae sedis</taxon>
        <taxon>Mucoromycota</taxon>
        <taxon>Glomeromycotina</taxon>
        <taxon>Glomeromycetes</taxon>
        <taxon>Diversisporales</taxon>
        <taxon>Gigasporaceae</taxon>
        <taxon>Dentiscutata</taxon>
    </lineage>
</organism>
<comment type="caution">
    <text evidence="1">The sequence shown here is derived from an EMBL/GenBank/DDBJ whole genome shotgun (WGS) entry which is preliminary data.</text>
</comment>
<dbReference type="AlphaFoldDB" id="A0A9N9JFS3"/>
<dbReference type="OrthoDB" id="10521592at2759"/>
<evidence type="ECO:0000313" key="2">
    <source>
        <dbReference type="Proteomes" id="UP000789405"/>
    </source>
</evidence>
<accession>A0A9N9JFS3</accession>
<proteinExistence type="predicted"/>
<keyword evidence="2" id="KW-1185">Reference proteome</keyword>
<dbReference type="Proteomes" id="UP000789405">
    <property type="component" value="Unassembled WGS sequence"/>
</dbReference>
<sequence>DSSSTPAKAEINIDYDDVYFDDSDESIDSNHPIHDILLCEEIARLEPGQRGSKNQALSHDDSERLIFHLPFFYDLHDNDSEEEMPDDSNDGYDG</sequence>
<evidence type="ECO:0000313" key="1">
    <source>
        <dbReference type="EMBL" id="CAG8780136.1"/>
    </source>
</evidence>